<keyword evidence="5 7" id="KW-1133">Transmembrane helix</keyword>
<feature type="transmembrane region" description="Helical" evidence="7">
    <location>
        <begin position="44"/>
        <end position="62"/>
    </location>
</feature>
<dbReference type="Gene3D" id="1.10.3720.10">
    <property type="entry name" value="MetI-like"/>
    <property type="match status" value="1"/>
</dbReference>
<dbReference type="SUPFAM" id="SSF161098">
    <property type="entry name" value="MetI-like"/>
    <property type="match status" value="1"/>
</dbReference>
<keyword evidence="4 7" id="KW-0812">Transmembrane</keyword>
<evidence type="ECO:0000256" key="3">
    <source>
        <dbReference type="ARBA" id="ARBA00022475"/>
    </source>
</evidence>
<dbReference type="InterPro" id="IPR000515">
    <property type="entry name" value="MetI-like"/>
</dbReference>
<evidence type="ECO:0000256" key="2">
    <source>
        <dbReference type="ARBA" id="ARBA00022448"/>
    </source>
</evidence>
<evidence type="ECO:0000256" key="6">
    <source>
        <dbReference type="ARBA" id="ARBA00023136"/>
    </source>
</evidence>
<proteinExistence type="inferred from homology"/>
<name>A0ABZ2AG72_9BACT</name>
<comment type="subcellular location">
    <subcellularLocation>
        <location evidence="1 7">Cell membrane</location>
        <topology evidence="1 7">Multi-pass membrane protein</topology>
    </subcellularLocation>
</comment>
<gene>
    <name evidence="9" type="ORF">V2E26_01800</name>
</gene>
<evidence type="ECO:0000256" key="7">
    <source>
        <dbReference type="RuleBase" id="RU363032"/>
    </source>
</evidence>
<feature type="transmembrane region" description="Helical" evidence="7">
    <location>
        <begin position="193"/>
        <end position="212"/>
    </location>
</feature>
<feature type="transmembrane region" description="Helical" evidence="7">
    <location>
        <begin position="122"/>
        <end position="146"/>
    </location>
</feature>
<evidence type="ECO:0000313" key="10">
    <source>
        <dbReference type="Proteomes" id="UP001431935"/>
    </source>
</evidence>
<dbReference type="PANTHER" id="PTHR43744:SF12">
    <property type="entry name" value="ABC TRANSPORTER PERMEASE PROTEIN MG189-RELATED"/>
    <property type="match status" value="1"/>
</dbReference>
<dbReference type="RefSeq" id="WP_330463162.1">
    <property type="nucleotide sequence ID" value="NZ_CP143578.1"/>
</dbReference>
<dbReference type="PANTHER" id="PTHR43744">
    <property type="entry name" value="ABC TRANSPORTER PERMEASE PROTEIN MG189-RELATED-RELATED"/>
    <property type="match status" value="1"/>
</dbReference>
<feature type="transmembrane region" description="Helical" evidence="7">
    <location>
        <begin position="307"/>
        <end position="328"/>
    </location>
</feature>
<dbReference type="InterPro" id="IPR035906">
    <property type="entry name" value="MetI-like_sf"/>
</dbReference>
<dbReference type="PROSITE" id="PS50928">
    <property type="entry name" value="ABC_TM1"/>
    <property type="match status" value="1"/>
</dbReference>
<evidence type="ECO:0000259" key="8">
    <source>
        <dbReference type="PROSITE" id="PS50928"/>
    </source>
</evidence>
<keyword evidence="10" id="KW-1185">Reference proteome</keyword>
<feature type="transmembrane region" description="Helical" evidence="7">
    <location>
        <begin position="158"/>
        <end position="181"/>
    </location>
</feature>
<comment type="similarity">
    <text evidence="7">Belongs to the binding-protein-dependent transport system permease family.</text>
</comment>
<organism evidence="9 10">
    <name type="scientific">Metamycoplasma gateae</name>
    <dbReference type="NCBI Taxonomy" id="35769"/>
    <lineage>
        <taxon>Bacteria</taxon>
        <taxon>Bacillati</taxon>
        <taxon>Mycoplasmatota</taxon>
        <taxon>Mycoplasmoidales</taxon>
        <taxon>Metamycoplasmataceae</taxon>
        <taxon>Metamycoplasma</taxon>
    </lineage>
</organism>
<evidence type="ECO:0000256" key="4">
    <source>
        <dbReference type="ARBA" id="ARBA00022692"/>
    </source>
</evidence>
<dbReference type="Pfam" id="PF00528">
    <property type="entry name" value="BPD_transp_1"/>
    <property type="match status" value="1"/>
</dbReference>
<dbReference type="Proteomes" id="UP001431935">
    <property type="component" value="Chromosome"/>
</dbReference>
<evidence type="ECO:0000256" key="1">
    <source>
        <dbReference type="ARBA" id="ARBA00004651"/>
    </source>
</evidence>
<feature type="transmembrane region" description="Helical" evidence="7">
    <location>
        <begin position="237"/>
        <end position="262"/>
    </location>
</feature>
<protein>
    <submittedName>
        <fullName evidence="9">Carbohydrate ABC transporter permease</fullName>
    </submittedName>
</protein>
<evidence type="ECO:0000313" key="9">
    <source>
        <dbReference type="EMBL" id="WVN21131.1"/>
    </source>
</evidence>
<dbReference type="CDD" id="cd06261">
    <property type="entry name" value="TM_PBP2"/>
    <property type="match status" value="1"/>
</dbReference>
<accession>A0ABZ2AG72</accession>
<keyword evidence="2 7" id="KW-0813">Transport</keyword>
<feature type="domain" description="ABC transmembrane type-1" evidence="8">
    <location>
        <begin position="122"/>
        <end position="328"/>
    </location>
</feature>
<dbReference type="EMBL" id="CP143578">
    <property type="protein sequence ID" value="WVN21131.1"/>
    <property type="molecule type" value="Genomic_DNA"/>
</dbReference>
<keyword evidence="3" id="KW-1003">Cell membrane</keyword>
<evidence type="ECO:0000256" key="5">
    <source>
        <dbReference type="ARBA" id="ARBA00022989"/>
    </source>
</evidence>
<sequence length="345" mass="38881">MLLTSLKLRYKREKSVLKSKQELMTKPYTTTNVLGKIFEWSFKVAILTFFSFLIILPFYFMIEQSLVDPKFYEDQGFKIAWWPFEHSKYVQNGKTFSGAFLGTSLNWSNFSKSIKEGYLQSLVFTAGYTSISVVVRLFFAVSLGYALSMRNWRGKSAFFGLFLSLMVIPEITLISLQYTLVSKAGWIGNGNPFIIVAMIVPFATSIFNAYMYKNAFEAIPNSVKESSMLDGASGIKYFFNIALPMVKATTWTVIILTALASWNSYTWPALLWDSAPGETAGYYAPINLWLFTTGKHEVAPGQVQTILSVRMAATLLAVIPMIVVYFILRKRIMAAISRQGNATKG</sequence>
<keyword evidence="6 7" id="KW-0472">Membrane</keyword>
<reference evidence="9" key="1">
    <citation type="submission" date="2024-01" db="EMBL/GenBank/DDBJ databases">
        <title>Complete genome sequence of Mycoplasma gateae strain 3700.</title>
        <authorList>
            <person name="Spergser J."/>
        </authorList>
    </citation>
    <scope>NUCLEOTIDE SEQUENCE [LARGE SCALE GENOMIC DNA]</scope>
    <source>
        <strain evidence="9">3700</strain>
    </source>
</reference>